<evidence type="ECO:0000256" key="1">
    <source>
        <dbReference type="SAM" id="MobiDB-lite"/>
    </source>
</evidence>
<dbReference type="InterPro" id="IPR004360">
    <property type="entry name" value="Glyas_Fos-R_dOase_dom"/>
</dbReference>
<dbReference type="Gene3D" id="3.10.180.10">
    <property type="entry name" value="2,3-Dihydroxybiphenyl 1,2-Dioxygenase, domain 1"/>
    <property type="match status" value="1"/>
</dbReference>
<dbReference type="OrthoDB" id="9793039at2"/>
<accession>A0A125Q0Y5</accession>
<dbReference type="InterPro" id="IPR029068">
    <property type="entry name" value="Glyas_Bleomycin-R_OHBP_Dase"/>
</dbReference>
<evidence type="ECO:0000313" key="2">
    <source>
        <dbReference type="EMBL" id="SCG80924.1"/>
    </source>
</evidence>
<dbReference type="PANTHER" id="PTHR33993">
    <property type="entry name" value="GLYOXALASE-RELATED"/>
    <property type="match status" value="1"/>
</dbReference>
<feature type="compositionally biased region" description="Low complexity" evidence="1">
    <location>
        <begin position="88"/>
        <end position="103"/>
    </location>
</feature>
<dbReference type="PROSITE" id="PS51819">
    <property type="entry name" value="VOC"/>
    <property type="match status" value="1"/>
</dbReference>
<dbReference type="Proteomes" id="UP000198226">
    <property type="component" value="Chromosome I"/>
</dbReference>
<feature type="region of interest" description="Disordered" evidence="1">
    <location>
        <begin position="87"/>
        <end position="110"/>
    </location>
</feature>
<dbReference type="AlphaFoldDB" id="A0A125Q0Y5"/>
<dbReference type="CDD" id="cd07247">
    <property type="entry name" value="SgaA_N_like"/>
    <property type="match status" value="1"/>
</dbReference>
<dbReference type="RefSeq" id="WP_067313171.1">
    <property type="nucleotide sequence ID" value="NZ_CP109472.1"/>
</dbReference>
<keyword evidence="3" id="KW-1185">Reference proteome</keyword>
<name>A0A125Q0Y5_9ACTN</name>
<dbReference type="InterPro" id="IPR052164">
    <property type="entry name" value="Anthracycline_SecMetBiosynth"/>
</dbReference>
<protein>
    <submittedName>
        <fullName evidence="2">Uncharacterized protein</fullName>
    </submittedName>
</protein>
<dbReference type="SUPFAM" id="SSF54593">
    <property type="entry name" value="Glyoxalase/Bleomycin resistance protein/Dihydroxybiphenyl dioxygenase"/>
    <property type="match status" value="1"/>
</dbReference>
<dbReference type="Pfam" id="PF00903">
    <property type="entry name" value="Glyoxalase"/>
    <property type="match status" value="1"/>
</dbReference>
<dbReference type="EMBL" id="LT607752">
    <property type="protein sequence ID" value="SCG80924.1"/>
    <property type="molecule type" value="Genomic_DNA"/>
</dbReference>
<proteinExistence type="predicted"/>
<reference evidence="3" key="1">
    <citation type="submission" date="2016-06" db="EMBL/GenBank/DDBJ databases">
        <authorList>
            <person name="Varghese N."/>
            <person name="Submissions Spin"/>
        </authorList>
    </citation>
    <scope>NUCLEOTIDE SEQUENCE [LARGE SCALE GENOMIC DNA]</scope>
    <source>
        <strain evidence="3">DSM 44983</strain>
    </source>
</reference>
<organism evidence="2 3">
    <name type="scientific">Micromonospora rifamycinica</name>
    <dbReference type="NCBI Taxonomy" id="291594"/>
    <lineage>
        <taxon>Bacteria</taxon>
        <taxon>Bacillati</taxon>
        <taxon>Actinomycetota</taxon>
        <taxon>Actinomycetes</taxon>
        <taxon>Micromonosporales</taxon>
        <taxon>Micromonosporaceae</taxon>
        <taxon>Micromonospora</taxon>
    </lineage>
</organism>
<dbReference type="PANTHER" id="PTHR33993:SF14">
    <property type="entry name" value="GB|AAF24581.1"/>
    <property type="match status" value="1"/>
</dbReference>
<evidence type="ECO:0000313" key="3">
    <source>
        <dbReference type="Proteomes" id="UP000198226"/>
    </source>
</evidence>
<sequence>MTSTPITWFEIGTDRPEEVRGFYAELFGWSFAVEDPAGGGSYQTTTAGQPAGIGGGLRLLPEGAPGYAILYAEVTDVAQTCRRAEAAGGTVLTPPGTTPNGLTRARLRDPSGNLLGVFSPPATT</sequence>
<dbReference type="InterPro" id="IPR037523">
    <property type="entry name" value="VOC_core"/>
</dbReference>
<gene>
    <name evidence="2" type="ORF">GA0070623_5293</name>
</gene>